<evidence type="ECO:0000256" key="3">
    <source>
        <dbReference type="ARBA" id="ARBA00022536"/>
    </source>
</evidence>
<dbReference type="SMART" id="SM00179">
    <property type="entry name" value="EGF_CA"/>
    <property type="match status" value="2"/>
</dbReference>
<keyword evidence="9 11" id="KW-1015">Disulfide bond</keyword>
<dbReference type="SMART" id="SM00303">
    <property type="entry name" value="GPS"/>
    <property type="match status" value="1"/>
</dbReference>
<dbReference type="FunFam" id="2.10.25.10:FF:000005">
    <property type="entry name" value="Fibrillin 2"/>
    <property type="match status" value="1"/>
</dbReference>
<dbReference type="InterPro" id="IPR000203">
    <property type="entry name" value="GPS"/>
</dbReference>
<dbReference type="InterPro" id="IPR000742">
    <property type="entry name" value="EGF"/>
</dbReference>
<organism evidence="15 16">
    <name type="scientific">Clupea harengus</name>
    <name type="common">Atlantic herring</name>
    <dbReference type="NCBI Taxonomy" id="7950"/>
    <lineage>
        <taxon>Eukaryota</taxon>
        <taxon>Metazoa</taxon>
        <taxon>Chordata</taxon>
        <taxon>Craniata</taxon>
        <taxon>Vertebrata</taxon>
        <taxon>Euteleostomi</taxon>
        <taxon>Actinopterygii</taxon>
        <taxon>Neopterygii</taxon>
        <taxon>Teleostei</taxon>
        <taxon>Clupei</taxon>
        <taxon>Clupeiformes</taxon>
        <taxon>Clupeoidei</taxon>
        <taxon>Clupeidae</taxon>
        <taxon>Clupea</taxon>
    </lineage>
</organism>
<dbReference type="PROSITE" id="PS00010">
    <property type="entry name" value="ASX_HYDROXYL"/>
    <property type="match status" value="2"/>
</dbReference>
<evidence type="ECO:0000256" key="1">
    <source>
        <dbReference type="ARBA" id="ARBA00004651"/>
    </source>
</evidence>
<dbReference type="GO" id="GO:0005886">
    <property type="term" value="C:plasma membrane"/>
    <property type="evidence" value="ECO:0007669"/>
    <property type="project" value="UniProtKB-SubCell"/>
</dbReference>
<evidence type="ECO:0000256" key="5">
    <source>
        <dbReference type="ARBA" id="ARBA00022729"/>
    </source>
</evidence>
<dbReference type="PANTHER" id="PTHR12011">
    <property type="entry name" value="ADHESION G-PROTEIN COUPLED RECEPTOR"/>
    <property type="match status" value="1"/>
</dbReference>
<evidence type="ECO:0000256" key="6">
    <source>
        <dbReference type="ARBA" id="ARBA00022737"/>
    </source>
</evidence>
<keyword evidence="4 12" id="KW-0812">Transmembrane</keyword>
<evidence type="ECO:0000256" key="7">
    <source>
        <dbReference type="ARBA" id="ARBA00022989"/>
    </source>
</evidence>
<keyword evidence="6" id="KW-0677">Repeat</keyword>
<dbReference type="GO" id="GO:0007189">
    <property type="term" value="P:adenylate cyclase-activating G protein-coupled receptor signaling pathway"/>
    <property type="evidence" value="ECO:0007669"/>
    <property type="project" value="TreeGrafter"/>
</dbReference>
<dbReference type="PROSITE" id="PS50221">
    <property type="entry name" value="GAIN_B"/>
    <property type="match status" value="1"/>
</dbReference>
<dbReference type="PANTHER" id="PTHR12011:SF469">
    <property type="entry name" value="ADHESION G PROTEIN-COUPLED RECEPTOR E1-RELATED"/>
    <property type="match status" value="1"/>
</dbReference>
<dbReference type="GO" id="GO:0005509">
    <property type="term" value="F:calcium ion binding"/>
    <property type="evidence" value="ECO:0007669"/>
    <property type="project" value="InterPro"/>
</dbReference>
<dbReference type="Pfam" id="PF01825">
    <property type="entry name" value="GPS"/>
    <property type="match status" value="1"/>
</dbReference>
<dbReference type="KEGG" id="char:122128765"/>
<evidence type="ECO:0000256" key="11">
    <source>
        <dbReference type="PROSITE-ProRule" id="PRU00076"/>
    </source>
</evidence>
<feature type="transmembrane region" description="Helical" evidence="12">
    <location>
        <begin position="385"/>
        <end position="408"/>
    </location>
</feature>
<evidence type="ECO:0000256" key="9">
    <source>
        <dbReference type="ARBA" id="ARBA00023157"/>
    </source>
</evidence>
<dbReference type="InterPro" id="IPR057244">
    <property type="entry name" value="GAIN_B"/>
</dbReference>
<gene>
    <name evidence="16" type="primary">LOC122128765</name>
</gene>
<keyword evidence="3 11" id="KW-0245">EGF-like domain</keyword>
<feature type="domain" description="GAIN-B" evidence="14">
    <location>
        <begin position="181"/>
        <end position="342"/>
    </location>
</feature>
<dbReference type="Pfam" id="PF07645">
    <property type="entry name" value="EGF_CA"/>
    <property type="match status" value="2"/>
</dbReference>
<proteinExistence type="predicted"/>
<feature type="domain" description="EGF-like" evidence="13">
    <location>
        <begin position="6"/>
        <end position="44"/>
    </location>
</feature>
<dbReference type="RefSeq" id="XP_042559455.1">
    <property type="nucleotide sequence ID" value="XM_042703521.1"/>
</dbReference>
<keyword evidence="15" id="KW-1185">Reference proteome</keyword>
<evidence type="ECO:0000259" key="13">
    <source>
        <dbReference type="PROSITE" id="PS50026"/>
    </source>
</evidence>
<dbReference type="InterPro" id="IPR049883">
    <property type="entry name" value="NOTCH1_EGF-like"/>
</dbReference>
<evidence type="ECO:0000256" key="2">
    <source>
        <dbReference type="ARBA" id="ARBA00022475"/>
    </source>
</evidence>
<feature type="disulfide bond" evidence="11">
    <location>
        <begin position="66"/>
        <end position="83"/>
    </location>
</feature>
<dbReference type="GeneID" id="122128765"/>
<feature type="transmembrane region" description="Helical" evidence="12">
    <location>
        <begin position="350"/>
        <end position="373"/>
    </location>
</feature>
<evidence type="ECO:0000313" key="15">
    <source>
        <dbReference type="Proteomes" id="UP000515152"/>
    </source>
</evidence>
<protein>
    <submittedName>
        <fullName evidence="16">Adhesion G protein-coupled receptor E1-like</fullName>
    </submittedName>
</protein>
<name>A0A8M1KAF6_CLUHA</name>
<keyword evidence="5" id="KW-0732">Signal</keyword>
<dbReference type="InterPro" id="IPR000152">
    <property type="entry name" value="EGF-type_Asp/Asn_hydroxyl_site"/>
</dbReference>
<dbReference type="InterPro" id="IPR018097">
    <property type="entry name" value="EGF_Ca-bd_CS"/>
</dbReference>
<dbReference type="PROSITE" id="PS01187">
    <property type="entry name" value="EGF_CA"/>
    <property type="match status" value="1"/>
</dbReference>
<dbReference type="Proteomes" id="UP000515152">
    <property type="component" value="Chromosome 24"/>
</dbReference>
<keyword evidence="2" id="KW-1003">Cell membrane</keyword>
<keyword evidence="10" id="KW-0325">Glycoprotein</keyword>
<dbReference type="CDD" id="cd00054">
    <property type="entry name" value="EGF_CA"/>
    <property type="match status" value="2"/>
</dbReference>
<evidence type="ECO:0000256" key="8">
    <source>
        <dbReference type="ARBA" id="ARBA00023136"/>
    </source>
</evidence>
<comment type="subcellular location">
    <subcellularLocation>
        <location evidence="1">Cell membrane</location>
        <topology evidence="1">Multi-pass membrane protein</topology>
    </subcellularLocation>
</comment>
<dbReference type="InterPro" id="IPR001881">
    <property type="entry name" value="EGF-like_Ca-bd_dom"/>
</dbReference>
<reference evidence="16" key="1">
    <citation type="submission" date="2025-08" db="UniProtKB">
        <authorList>
            <consortium name="RefSeq"/>
        </authorList>
    </citation>
    <scope>IDENTIFICATION</scope>
</reference>
<dbReference type="OrthoDB" id="1100386at2759"/>
<dbReference type="SMART" id="SM00181">
    <property type="entry name" value="EGF"/>
    <property type="match status" value="2"/>
</dbReference>
<evidence type="ECO:0000256" key="10">
    <source>
        <dbReference type="ARBA" id="ARBA00023180"/>
    </source>
</evidence>
<feature type="domain" description="EGF-like" evidence="13">
    <location>
        <begin position="55"/>
        <end position="100"/>
    </location>
</feature>
<evidence type="ECO:0000259" key="14">
    <source>
        <dbReference type="PROSITE" id="PS50221"/>
    </source>
</evidence>
<evidence type="ECO:0000256" key="4">
    <source>
        <dbReference type="ARBA" id="ARBA00022692"/>
    </source>
</evidence>
<evidence type="ECO:0000256" key="12">
    <source>
        <dbReference type="SAM" id="Phobius"/>
    </source>
</evidence>
<dbReference type="AlphaFoldDB" id="A0A8M1KAF6"/>
<accession>A0A8M1KAF6</accession>
<evidence type="ECO:0000313" key="16">
    <source>
        <dbReference type="RefSeq" id="XP_042559455.1"/>
    </source>
</evidence>
<sequence>MAMFPNEDECDSVVPVCGLKAECKNTPGSYYCTCRTGYRSSKGERFTGDDSHCKDINECDIDPGICGSESEGNCINTQGSYTCACRPGHSNYGNRQGRCTNLVSDITEQCKESDVGCKLDFLKKLEQNSSVSTSLPLTVVSGLLDALLKTPPDSLVSMGEAVLQATEQLVSRLVKPTHTQSSRNFSTNTTEVEILSIGPNTTLTSFPQLVISNVRLDIDLLGIARNNHGSAAVVLMVYKSMQEVLNASFFKAGPSKTAKMMSNVISVILPDTLNKALLIPVNLTMQNVLSTSPQEKLKCVYWRISAWSEDGCHVSETNSTHTVCSCEHLSTFALIMTVDQTLESNPVVDVLNTIFVFIGLVFLTLGVMTFALCRRNPRVSNMSRLNLCVCLLLAQPLFLLTQSFLHLISPHEVMSLSS</sequence>
<dbReference type="PROSITE" id="PS50026">
    <property type="entry name" value="EGF_3"/>
    <property type="match status" value="2"/>
</dbReference>
<dbReference type="GO" id="GO:0004930">
    <property type="term" value="F:G protein-coupled receptor activity"/>
    <property type="evidence" value="ECO:0007669"/>
    <property type="project" value="TreeGrafter"/>
</dbReference>
<keyword evidence="8 12" id="KW-0472">Membrane</keyword>
<keyword evidence="7 12" id="KW-1133">Transmembrane helix</keyword>
<comment type="caution">
    <text evidence="11">Lacks conserved residue(s) required for the propagation of feature annotation.</text>
</comment>